<dbReference type="PROSITE" id="PS00374">
    <property type="entry name" value="MGMT"/>
    <property type="match status" value="1"/>
</dbReference>
<dbReference type="SUPFAM" id="SSF53155">
    <property type="entry name" value="Methylated DNA-protein cysteine methyltransferase domain"/>
    <property type="match status" value="1"/>
</dbReference>
<evidence type="ECO:0000259" key="7">
    <source>
        <dbReference type="Pfam" id="PF01035"/>
    </source>
</evidence>
<keyword evidence="2 8" id="KW-0489">Methyltransferase</keyword>
<evidence type="ECO:0000256" key="1">
    <source>
        <dbReference type="ARBA" id="ARBA00001286"/>
    </source>
</evidence>
<reference evidence="8 9" key="2">
    <citation type="journal article" date="2011" name="J. Bacteriol.">
        <title>Genomes of three methylotrophs from a single niche uncover genetic and metabolic divergence of Methylophilaceae.</title>
        <authorList>
            <person name="Lapidus A."/>
            <person name="Clum A."/>
            <person name="Labutti K."/>
            <person name="Kaluzhnaya M.G."/>
            <person name="Lim S."/>
            <person name="Beck D.A."/>
            <person name="Glavina Del Rio T."/>
            <person name="Nolan M."/>
            <person name="Mavromatis K."/>
            <person name="Huntemann M."/>
            <person name="Lucas S."/>
            <person name="Lidstrom M.E."/>
            <person name="Ivanova N."/>
            <person name="Chistoserdova L."/>
        </authorList>
    </citation>
    <scope>NUCLEOTIDE SEQUENCE [LARGE SCALE GENOMIC DNA]</scope>
    <source>
        <strain evidence="8 9">SIP3-4</strain>
    </source>
</reference>
<dbReference type="eggNOG" id="COG0350">
    <property type="taxonomic scope" value="Bacteria"/>
</dbReference>
<dbReference type="Pfam" id="PF01035">
    <property type="entry name" value="DNA_binding_1"/>
    <property type="match status" value="1"/>
</dbReference>
<evidence type="ECO:0000313" key="8">
    <source>
        <dbReference type="EMBL" id="ACT51627.1"/>
    </source>
</evidence>
<keyword evidence="5" id="KW-0234">DNA repair</keyword>
<feature type="domain" description="Methylated-DNA-[protein]-cysteine S-methyltransferase DNA binding" evidence="7">
    <location>
        <begin position="90"/>
        <end position="169"/>
    </location>
</feature>
<dbReference type="PANTHER" id="PTHR10815:SF13">
    <property type="entry name" value="METHYLATED-DNA--PROTEIN-CYSTEINE METHYLTRANSFERASE"/>
    <property type="match status" value="1"/>
</dbReference>
<gene>
    <name evidence="8" type="ordered locus">Msip34_2390</name>
</gene>
<evidence type="ECO:0000313" key="9">
    <source>
        <dbReference type="Proteomes" id="UP000002743"/>
    </source>
</evidence>
<dbReference type="InterPro" id="IPR036388">
    <property type="entry name" value="WH-like_DNA-bd_sf"/>
</dbReference>
<dbReference type="AlphaFoldDB" id="C6XA86"/>
<dbReference type="SUPFAM" id="SSF46767">
    <property type="entry name" value="Methylated DNA-protein cysteine methyltransferase, C-terminal domain"/>
    <property type="match status" value="1"/>
</dbReference>
<dbReference type="InterPro" id="IPR001497">
    <property type="entry name" value="MethylDNA_cys_MeTrfase_AS"/>
</dbReference>
<comment type="catalytic activity">
    <reaction evidence="1">
        <text>a 4-O-methyl-thymidine in DNA + L-cysteinyl-[protein] = a thymidine in DNA + S-methyl-L-cysteinyl-[protein]</text>
        <dbReference type="Rhea" id="RHEA:53428"/>
        <dbReference type="Rhea" id="RHEA-COMP:10131"/>
        <dbReference type="Rhea" id="RHEA-COMP:10132"/>
        <dbReference type="Rhea" id="RHEA-COMP:13555"/>
        <dbReference type="Rhea" id="RHEA-COMP:13556"/>
        <dbReference type="ChEBI" id="CHEBI:29950"/>
        <dbReference type="ChEBI" id="CHEBI:82612"/>
        <dbReference type="ChEBI" id="CHEBI:137386"/>
        <dbReference type="ChEBI" id="CHEBI:137387"/>
        <dbReference type="EC" id="2.1.1.63"/>
    </reaction>
</comment>
<dbReference type="GO" id="GO:0032259">
    <property type="term" value="P:methylation"/>
    <property type="evidence" value="ECO:0007669"/>
    <property type="project" value="UniProtKB-KW"/>
</dbReference>
<dbReference type="Proteomes" id="UP000002743">
    <property type="component" value="Chromosome"/>
</dbReference>
<dbReference type="InterPro" id="IPR036631">
    <property type="entry name" value="MGMT_N_sf"/>
</dbReference>
<sequence>MRPQGLRYHSLMNSQSSSRDYDALIAAPFGAIGLRVQDDFVVAIELLSETSSTYAAPTPFVQHAVYQLQRYLQDARLAIDLPYVTGGTLFQQRVWKAIADIPAGAALSYSQLAQRVSSGPRAVANVCGANRVPLLVPCHRVVAKSGLGGFMQGNPHGLAIKQWLLAHEGLA</sequence>
<dbReference type="GO" id="GO:0003908">
    <property type="term" value="F:methylated-DNA-[protein]-cysteine S-methyltransferase activity"/>
    <property type="evidence" value="ECO:0007669"/>
    <property type="project" value="UniProtKB-EC"/>
</dbReference>
<keyword evidence="9" id="KW-1185">Reference proteome</keyword>
<keyword evidence="3 8" id="KW-0808">Transferase</keyword>
<evidence type="ECO:0000256" key="6">
    <source>
        <dbReference type="ARBA" id="ARBA00049348"/>
    </source>
</evidence>
<keyword evidence="4" id="KW-0227">DNA damage</keyword>
<dbReference type="GO" id="GO:0006281">
    <property type="term" value="P:DNA repair"/>
    <property type="evidence" value="ECO:0007669"/>
    <property type="project" value="UniProtKB-KW"/>
</dbReference>
<accession>C6XA86</accession>
<dbReference type="Gene3D" id="1.10.10.10">
    <property type="entry name" value="Winged helix-like DNA-binding domain superfamily/Winged helix DNA-binding domain"/>
    <property type="match status" value="1"/>
</dbReference>
<evidence type="ECO:0000256" key="2">
    <source>
        <dbReference type="ARBA" id="ARBA00022603"/>
    </source>
</evidence>
<dbReference type="PANTHER" id="PTHR10815">
    <property type="entry name" value="METHYLATED-DNA--PROTEIN-CYSTEINE METHYLTRANSFERASE"/>
    <property type="match status" value="1"/>
</dbReference>
<dbReference type="HOGENOM" id="CLU_000445_52_2_4"/>
<comment type="catalytic activity">
    <reaction evidence="6">
        <text>a 6-O-methyl-2'-deoxyguanosine in DNA + L-cysteinyl-[protein] = S-methyl-L-cysteinyl-[protein] + a 2'-deoxyguanosine in DNA</text>
        <dbReference type="Rhea" id="RHEA:24000"/>
        <dbReference type="Rhea" id="RHEA-COMP:10131"/>
        <dbReference type="Rhea" id="RHEA-COMP:10132"/>
        <dbReference type="Rhea" id="RHEA-COMP:11367"/>
        <dbReference type="Rhea" id="RHEA-COMP:11368"/>
        <dbReference type="ChEBI" id="CHEBI:29950"/>
        <dbReference type="ChEBI" id="CHEBI:82612"/>
        <dbReference type="ChEBI" id="CHEBI:85445"/>
        <dbReference type="ChEBI" id="CHEBI:85448"/>
        <dbReference type="EC" id="2.1.1.63"/>
    </reaction>
</comment>
<dbReference type="KEGG" id="mei:Msip34_2390"/>
<reference evidence="9" key="1">
    <citation type="submission" date="2009-07" db="EMBL/GenBank/DDBJ databases">
        <title>Complete sequence of chromosome of Methylovorus sp. SIP3-4.</title>
        <authorList>
            <person name="Lucas S."/>
            <person name="Copeland A."/>
            <person name="Lapidus A."/>
            <person name="Glavina del Rio T."/>
            <person name="Tice H."/>
            <person name="Bruce D."/>
            <person name="Goodwin L."/>
            <person name="Pitluck S."/>
            <person name="Clum A."/>
            <person name="Larimer F."/>
            <person name="Land M."/>
            <person name="Hauser L."/>
            <person name="Kyrpides N."/>
            <person name="Mikhailova N."/>
            <person name="Kayluzhnaya M."/>
            <person name="Chistoserdova L."/>
        </authorList>
    </citation>
    <scope>NUCLEOTIDE SEQUENCE [LARGE SCALE GENOMIC DNA]</scope>
    <source>
        <strain evidence="9">SIP3-4</strain>
    </source>
</reference>
<proteinExistence type="predicted"/>
<protein>
    <submittedName>
        <fullName evidence="8">Methylated-DNA/protein-cysteine methyltransferase</fullName>
    </submittedName>
</protein>
<dbReference type="InterPro" id="IPR036217">
    <property type="entry name" value="MethylDNA_cys_MeTrfase_DNAb"/>
</dbReference>
<dbReference type="NCBIfam" id="TIGR00589">
    <property type="entry name" value="ogt"/>
    <property type="match status" value="1"/>
</dbReference>
<dbReference type="InterPro" id="IPR014048">
    <property type="entry name" value="MethylDNA_cys_MeTrfase_DNA-bd"/>
</dbReference>
<evidence type="ECO:0000256" key="3">
    <source>
        <dbReference type="ARBA" id="ARBA00022679"/>
    </source>
</evidence>
<dbReference type="STRING" id="582744.Msip34_2390"/>
<dbReference type="EMBL" id="CP001674">
    <property type="protein sequence ID" value="ACT51627.1"/>
    <property type="molecule type" value="Genomic_DNA"/>
</dbReference>
<evidence type="ECO:0000256" key="5">
    <source>
        <dbReference type="ARBA" id="ARBA00023204"/>
    </source>
</evidence>
<dbReference type="CDD" id="cd06445">
    <property type="entry name" value="ATase"/>
    <property type="match status" value="1"/>
</dbReference>
<organism evidence="8 9">
    <name type="scientific">Methylovorus glucosotrophus (strain SIP3-4)</name>
    <dbReference type="NCBI Taxonomy" id="582744"/>
    <lineage>
        <taxon>Bacteria</taxon>
        <taxon>Pseudomonadati</taxon>
        <taxon>Pseudomonadota</taxon>
        <taxon>Betaproteobacteria</taxon>
        <taxon>Nitrosomonadales</taxon>
        <taxon>Methylophilaceae</taxon>
        <taxon>Methylovorus</taxon>
    </lineage>
</organism>
<evidence type="ECO:0000256" key="4">
    <source>
        <dbReference type="ARBA" id="ARBA00022763"/>
    </source>
</evidence>
<name>C6XA86_METGS</name>